<evidence type="ECO:0000256" key="3">
    <source>
        <dbReference type="ARBA" id="ARBA00022679"/>
    </source>
</evidence>
<dbReference type="OrthoDB" id="4316343at2"/>
<keyword evidence="2" id="KW-0328">Glycosyltransferase</keyword>
<evidence type="ECO:0000259" key="4">
    <source>
        <dbReference type="Pfam" id="PF00534"/>
    </source>
</evidence>
<dbReference type="Gene3D" id="3.40.50.2000">
    <property type="entry name" value="Glycogen Phosphorylase B"/>
    <property type="match status" value="2"/>
</dbReference>
<proteinExistence type="inferred from homology"/>
<accession>A0A5C8HYG3</accession>
<dbReference type="InterPro" id="IPR001296">
    <property type="entry name" value="Glyco_trans_1"/>
</dbReference>
<organism evidence="5 6">
    <name type="scientific">Microbacterium hatanonis</name>
    <dbReference type="NCBI Taxonomy" id="404366"/>
    <lineage>
        <taxon>Bacteria</taxon>
        <taxon>Bacillati</taxon>
        <taxon>Actinomycetota</taxon>
        <taxon>Actinomycetes</taxon>
        <taxon>Micrococcales</taxon>
        <taxon>Microbacteriaceae</taxon>
        <taxon>Microbacterium</taxon>
    </lineage>
</organism>
<keyword evidence="3 5" id="KW-0808">Transferase</keyword>
<sequence length="376" mass="41043">MSGARILRVVTLASRTGMYGGPFDTASRQSELARQSGFDVVLIAGSFDGDEPDAKKNRVTAKVRHVFGMSSFVDVYSFQVFIRLTQAIRAADILHISISREMLPLTAMVLGRLFRKGLVLQPHGMLTSRASNFHRLFDSVLLKPWLGKRSSFVALTANEATELERWNDRLRDRITIMGNPPPMGLERLQDGRATNRSALFAARLHPRKKVMDFAAAAATAEKHGWDESYDVLGPDEGDLENLLEVAAAVGNLNYLGATSSEGVLRQLRNTGVFVLSSSNEPWGNVLVASFRLGVPVVLTRSSVLASVVSEYEAGIVVDDGDGQAMAEAVHLILDKSNYALFSQRSALLGESLFSETSAKHNLEKLYEAVAQSRGSS</sequence>
<dbReference type="AlphaFoldDB" id="A0A5C8HYG3"/>
<evidence type="ECO:0000313" key="5">
    <source>
        <dbReference type="EMBL" id="TXK10312.1"/>
    </source>
</evidence>
<feature type="domain" description="Glycosyl transferase family 1" evidence="4">
    <location>
        <begin position="196"/>
        <end position="337"/>
    </location>
</feature>
<dbReference type="GO" id="GO:0016757">
    <property type="term" value="F:glycosyltransferase activity"/>
    <property type="evidence" value="ECO:0007669"/>
    <property type="project" value="UniProtKB-KW"/>
</dbReference>
<evidence type="ECO:0000313" key="6">
    <source>
        <dbReference type="Proteomes" id="UP000321034"/>
    </source>
</evidence>
<dbReference type="Pfam" id="PF00534">
    <property type="entry name" value="Glycos_transf_1"/>
    <property type="match status" value="1"/>
</dbReference>
<gene>
    <name evidence="5" type="ORF">FVP77_15825</name>
</gene>
<dbReference type="SUPFAM" id="SSF53756">
    <property type="entry name" value="UDP-Glycosyltransferase/glycogen phosphorylase"/>
    <property type="match status" value="1"/>
</dbReference>
<evidence type="ECO:0000256" key="1">
    <source>
        <dbReference type="ARBA" id="ARBA00009481"/>
    </source>
</evidence>
<name>A0A5C8HYG3_9MICO</name>
<dbReference type="PANTHER" id="PTHR12526">
    <property type="entry name" value="GLYCOSYLTRANSFERASE"/>
    <property type="match status" value="1"/>
</dbReference>
<dbReference type="EMBL" id="VRSV01000002">
    <property type="protein sequence ID" value="TXK10312.1"/>
    <property type="molecule type" value="Genomic_DNA"/>
</dbReference>
<comment type="similarity">
    <text evidence="1">Belongs to the glycosyltransferase group 1 family. Glycosyltransferase 4 subfamily.</text>
</comment>
<dbReference type="PANTHER" id="PTHR12526:SF640">
    <property type="entry name" value="COLANIC ACID BIOSYNTHESIS GLYCOSYLTRANSFERASE WCAL-RELATED"/>
    <property type="match status" value="1"/>
</dbReference>
<keyword evidence="6" id="KW-1185">Reference proteome</keyword>
<comment type="caution">
    <text evidence="5">The sequence shown here is derived from an EMBL/GenBank/DDBJ whole genome shotgun (WGS) entry which is preliminary data.</text>
</comment>
<dbReference type="Proteomes" id="UP000321034">
    <property type="component" value="Unassembled WGS sequence"/>
</dbReference>
<evidence type="ECO:0000256" key="2">
    <source>
        <dbReference type="ARBA" id="ARBA00022676"/>
    </source>
</evidence>
<reference evidence="5 6" key="1">
    <citation type="submission" date="2019-08" db="EMBL/GenBank/DDBJ databases">
        <authorList>
            <person name="Dong K."/>
        </authorList>
    </citation>
    <scope>NUCLEOTIDE SEQUENCE [LARGE SCALE GENOMIC DNA]</scope>
    <source>
        <strain evidence="5 6">JCM14558</strain>
    </source>
</reference>
<protein>
    <submittedName>
        <fullName evidence="5">Glycosyltransferase</fullName>
    </submittedName>
</protein>